<evidence type="ECO:0000256" key="12">
    <source>
        <dbReference type="ARBA" id="ARBA00023180"/>
    </source>
</evidence>
<comment type="similarity">
    <text evidence="2">Belongs to the G-protein coupled receptor 3 family.</text>
</comment>
<dbReference type="Pfam" id="PF00003">
    <property type="entry name" value="7tm_3"/>
    <property type="match status" value="1"/>
</dbReference>
<evidence type="ECO:0000256" key="17">
    <source>
        <dbReference type="SAM" id="Phobius"/>
    </source>
</evidence>
<keyword evidence="9 17" id="KW-0472">Membrane</keyword>
<keyword evidence="5" id="KW-0732">Signal</keyword>
<gene>
    <name evidence="19" type="ORF">MEDL_28458</name>
</gene>
<dbReference type="OrthoDB" id="2129233at2759"/>
<name>A0A8S3S5U4_MYTED</name>
<keyword evidence="7" id="KW-0770">Synapse</keyword>
<evidence type="ECO:0000256" key="9">
    <source>
        <dbReference type="ARBA" id="ARBA00023136"/>
    </source>
</evidence>
<feature type="transmembrane region" description="Helical" evidence="17">
    <location>
        <begin position="219"/>
        <end position="237"/>
    </location>
</feature>
<evidence type="ECO:0000256" key="10">
    <source>
        <dbReference type="ARBA" id="ARBA00023157"/>
    </source>
</evidence>
<keyword evidence="4 17" id="KW-0812">Transmembrane</keyword>
<dbReference type="PANTHER" id="PTHR32546:SF26">
    <property type="entry name" value="SMOG, ISOFORM D"/>
    <property type="match status" value="1"/>
</dbReference>
<feature type="transmembrane region" description="Helical" evidence="17">
    <location>
        <begin position="189"/>
        <end position="207"/>
    </location>
</feature>
<evidence type="ECO:0000256" key="4">
    <source>
        <dbReference type="ARBA" id="ARBA00022692"/>
    </source>
</evidence>
<sequence length="364" mass="41236">MVYQIEIYPTLSLYLLSTRSGNISLAAKDTVLLTAKIEDGYWTKPYFDCGGGDIWMVTYTTPIFSLDISGKPKFQGVAGVDIELTNIDINQCDPDTSKHNALDVFRGTHRCYATTECRFLKGQGFKRGAYQCVCSKGYYFPNVNAQVKAFNGLEVENASDPTPYKCLPCNKDWKSNFLVANVWRGNIDMQYAEVFLLFVGGYMCYLVRKAPGHFNESRYITWAVYNGIILGSFLLILTHLIGHSYGPDLLYLLQGLQIQAFVTITLTLIFIPKISALYKKEDIKRANDTFKTEYDSKYLKTNTIEATPLKSVGTQTYEYAASDKRSKMFWTSVSKLSLNSQTRVEPMIDHLPLPNCENNKELSF</sequence>
<keyword evidence="15" id="KW-0966">Cell projection</keyword>
<evidence type="ECO:0000313" key="19">
    <source>
        <dbReference type="EMBL" id="CAG2214627.1"/>
    </source>
</evidence>
<keyword evidence="14" id="KW-0628">Postsynaptic cell membrane</keyword>
<evidence type="ECO:0000256" key="8">
    <source>
        <dbReference type="ARBA" id="ARBA00023040"/>
    </source>
</evidence>
<dbReference type="CDD" id="cd12913">
    <property type="entry name" value="PDC1_MCP_like"/>
    <property type="match status" value="1"/>
</dbReference>
<dbReference type="PROSITE" id="PS50259">
    <property type="entry name" value="G_PROTEIN_RECEP_F3_4"/>
    <property type="match status" value="1"/>
</dbReference>
<evidence type="ECO:0000256" key="11">
    <source>
        <dbReference type="ARBA" id="ARBA00023170"/>
    </source>
</evidence>
<evidence type="ECO:0000256" key="1">
    <source>
        <dbReference type="ARBA" id="ARBA00004487"/>
    </source>
</evidence>
<evidence type="ECO:0000256" key="13">
    <source>
        <dbReference type="ARBA" id="ARBA00023224"/>
    </source>
</evidence>
<dbReference type="Proteomes" id="UP000683360">
    <property type="component" value="Unassembled WGS sequence"/>
</dbReference>
<evidence type="ECO:0000256" key="5">
    <source>
        <dbReference type="ARBA" id="ARBA00022729"/>
    </source>
</evidence>
<dbReference type="AlphaFoldDB" id="A0A8S3S5U4"/>
<feature type="domain" description="G-protein coupled receptors family 3 profile" evidence="18">
    <location>
        <begin position="167"/>
        <end position="282"/>
    </location>
</feature>
<feature type="transmembrane region" description="Helical" evidence="17">
    <location>
        <begin position="249"/>
        <end position="271"/>
    </location>
</feature>
<dbReference type="GO" id="GO:0045211">
    <property type="term" value="C:postsynaptic membrane"/>
    <property type="evidence" value="ECO:0007669"/>
    <property type="project" value="UniProtKB-SubCell"/>
</dbReference>
<keyword evidence="3" id="KW-1003">Cell membrane</keyword>
<evidence type="ECO:0000256" key="7">
    <source>
        <dbReference type="ARBA" id="ARBA00023018"/>
    </source>
</evidence>
<evidence type="ECO:0000313" key="20">
    <source>
        <dbReference type="Proteomes" id="UP000683360"/>
    </source>
</evidence>
<evidence type="ECO:0000259" key="18">
    <source>
        <dbReference type="PROSITE" id="PS50259"/>
    </source>
</evidence>
<keyword evidence="8" id="KW-0297">G-protein coupled receptor</keyword>
<dbReference type="InterPro" id="IPR017978">
    <property type="entry name" value="GPCR_3_C"/>
</dbReference>
<dbReference type="GO" id="GO:0004930">
    <property type="term" value="F:G protein-coupled receptor activity"/>
    <property type="evidence" value="ECO:0007669"/>
    <property type="project" value="UniProtKB-KW"/>
</dbReference>
<evidence type="ECO:0000256" key="2">
    <source>
        <dbReference type="ARBA" id="ARBA00007242"/>
    </source>
</evidence>
<evidence type="ECO:0000256" key="16">
    <source>
        <dbReference type="ARBA" id="ARBA00034104"/>
    </source>
</evidence>
<keyword evidence="13" id="KW-0807">Transducer</keyword>
<dbReference type="Pfam" id="PF22572">
    <property type="entry name" value="GPR158_179_EC"/>
    <property type="match status" value="1"/>
</dbReference>
<reference evidence="19" key="1">
    <citation type="submission" date="2021-03" db="EMBL/GenBank/DDBJ databases">
        <authorList>
            <person name="Bekaert M."/>
        </authorList>
    </citation>
    <scope>NUCLEOTIDE SEQUENCE</scope>
</reference>
<keyword evidence="10" id="KW-1015">Disulfide bond</keyword>
<proteinExistence type="inferred from homology"/>
<dbReference type="InterPro" id="IPR043458">
    <property type="entry name" value="GPR158/179"/>
</dbReference>
<dbReference type="EMBL" id="CAJPWZ010001417">
    <property type="protein sequence ID" value="CAG2214627.1"/>
    <property type="molecule type" value="Genomic_DNA"/>
</dbReference>
<evidence type="ECO:0000256" key="6">
    <source>
        <dbReference type="ARBA" id="ARBA00022989"/>
    </source>
</evidence>
<dbReference type="InterPro" id="IPR054714">
    <property type="entry name" value="GPR158_179_extracellular"/>
</dbReference>
<keyword evidence="6 17" id="KW-1133">Transmembrane helix</keyword>
<keyword evidence="12" id="KW-0325">Glycoprotein</keyword>
<organism evidence="19 20">
    <name type="scientific">Mytilus edulis</name>
    <name type="common">Blue mussel</name>
    <dbReference type="NCBI Taxonomy" id="6550"/>
    <lineage>
        <taxon>Eukaryota</taxon>
        <taxon>Metazoa</taxon>
        <taxon>Spiralia</taxon>
        <taxon>Lophotrochozoa</taxon>
        <taxon>Mollusca</taxon>
        <taxon>Bivalvia</taxon>
        <taxon>Autobranchia</taxon>
        <taxon>Pteriomorphia</taxon>
        <taxon>Mytilida</taxon>
        <taxon>Mytiloidea</taxon>
        <taxon>Mytilidae</taxon>
        <taxon>Mytilinae</taxon>
        <taxon>Mytilus</taxon>
    </lineage>
</organism>
<dbReference type="GO" id="GO:0043005">
    <property type="term" value="C:neuron projection"/>
    <property type="evidence" value="ECO:0007669"/>
    <property type="project" value="UniProtKB-SubCell"/>
</dbReference>
<comment type="subcellular location">
    <subcellularLocation>
        <location evidence="1">Cell projection</location>
        <location evidence="1">Neuron projection</location>
    </subcellularLocation>
    <subcellularLocation>
        <location evidence="16">Postsynaptic cell membrane</location>
        <topology evidence="16">Multi-pass membrane protein</topology>
    </subcellularLocation>
</comment>
<evidence type="ECO:0000256" key="3">
    <source>
        <dbReference type="ARBA" id="ARBA00022475"/>
    </source>
</evidence>
<dbReference type="PANTHER" id="PTHR32546">
    <property type="entry name" value="G-PROTEIN COUPLED RECEPTOR 158-RELATED"/>
    <property type="match status" value="1"/>
</dbReference>
<evidence type="ECO:0000256" key="15">
    <source>
        <dbReference type="ARBA" id="ARBA00023273"/>
    </source>
</evidence>
<accession>A0A8S3S5U4</accession>
<evidence type="ECO:0000256" key="14">
    <source>
        <dbReference type="ARBA" id="ARBA00023257"/>
    </source>
</evidence>
<keyword evidence="11" id="KW-0675">Receptor</keyword>
<protein>
    <submittedName>
        <fullName evidence="19">GPR158</fullName>
    </submittedName>
</protein>
<keyword evidence="20" id="KW-1185">Reference proteome</keyword>
<comment type="caution">
    <text evidence="19">The sequence shown here is derived from an EMBL/GenBank/DDBJ whole genome shotgun (WGS) entry which is preliminary data.</text>
</comment>
<dbReference type="Gene3D" id="3.30.450.20">
    <property type="entry name" value="PAS domain"/>
    <property type="match status" value="1"/>
</dbReference>